<reference evidence="3 4" key="1">
    <citation type="submission" date="2019-06" db="EMBL/GenBank/DDBJ databases">
        <title>Complete genome sequence of Helicobacter suis SNTW101c.</title>
        <authorList>
            <person name="Rimbara E."/>
            <person name="Suzuki M."/>
            <person name="Matsui H."/>
            <person name="Nakamura M."/>
            <person name="Mori S."/>
            <person name="Shibayama K."/>
        </authorList>
    </citation>
    <scope>NUCLEOTIDE SEQUENCE [LARGE SCALE GENOMIC DNA]</scope>
    <source>
        <strain evidence="3 4">SNTW101c</strain>
    </source>
</reference>
<evidence type="ECO:0000313" key="3">
    <source>
        <dbReference type="EMBL" id="BCD70239.1"/>
    </source>
</evidence>
<evidence type="ECO:0000259" key="1">
    <source>
        <dbReference type="SMART" id="SM00905"/>
    </source>
</evidence>
<dbReference type="SUPFAM" id="SSF55620">
    <property type="entry name" value="Tetrahydrobiopterin biosynthesis enzymes-like"/>
    <property type="match status" value="1"/>
</dbReference>
<dbReference type="RefSeq" id="WP_034377089.1">
    <property type="nucleotide sequence ID" value="NZ_AP019774.1"/>
</dbReference>
<evidence type="ECO:0000313" key="5">
    <source>
        <dbReference type="Proteomes" id="UP000509742"/>
    </source>
</evidence>
<dbReference type="InterPro" id="IPR006157">
    <property type="entry name" value="FolB_dom"/>
</dbReference>
<gene>
    <name evidence="2" type="ORF">NHP190020_05680</name>
    <name evidence="3" type="ORF">SNTW_08840</name>
</gene>
<evidence type="ECO:0000313" key="4">
    <source>
        <dbReference type="Proteomes" id="UP000317935"/>
    </source>
</evidence>
<dbReference type="SMART" id="SM00905">
    <property type="entry name" value="FolB"/>
    <property type="match status" value="1"/>
</dbReference>
<accession>A0A6J4CXH6</accession>
<dbReference type="Proteomes" id="UP000509742">
    <property type="component" value="Chromosome"/>
</dbReference>
<proteinExistence type="predicted"/>
<organism evidence="3 4">
    <name type="scientific">Helicobacter suis</name>
    <dbReference type="NCBI Taxonomy" id="104628"/>
    <lineage>
        <taxon>Bacteria</taxon>
        <taxon>Pseudomonadati</taxon>
        <taxon>Campylobacterota</taxon>
        <taxon>Epsilonproteobacteria</taxon>
        <taxon>Campylobacterales</taxon>
        <taxon>Helicobacteraceae</taxon>
        <taxon>Helicobacter</taxon>
    </lineage>
</organism>
<feature type="domain" description="Dihydroneopterin aldolase/epimerase" evidence="1">
    <location>
        <begin position="3"/>
        <end position="112"/>
    </location>
</feature>
<protein>
    <recommendedName>
        <fullName evidence="1">Dihydroneopterin aldolase/epimerase domain-containing protein</fullName>
    </recommendedName>
</protein>
<dbReference type="GO" id="GO:0004150">
    <property type="term" value="F:dihydroneopterin aldolase activity"/>
    <property type="evidence" value="ECO:0007669"/>
    <property type="project" value="InterPro"/>
</dbReference>
<dbReference type="GO" id="GO:0006760">
    <property type="term" value="P:folic acid-containing compound metabolic process"/>
    <property type="evidence" value="ECO:0007669"/>
    <property type="project" value="InterPro"/>
</dbReference>
<dbReference type="OrthoDB" id="5325145at2"/>
<dbReference type="NCBIfam" id="TIGR00526">
    <property type="entry name" value="folB_dom"/>
    <property type="match status" value="1"/>
</dbReference>
<dbReference type="AlphaFoldDB" id="A0A6J4CXH6"/>
<dbReference type="Pfam" id="PF02152">
    <property type="entry name" value="FolB"/>
    <property type="match status" value="1"/>
</dbReference>
<sequence>MTLHIEDYQLEVIIGTLESEQKNPQPIVVDLCIDYHYTPAKEQKAPEYLDYMDVLEVVQNKFSTAHYGLLEEALLELTSWLKQCFPVIYKIDMGIKKPQACQKALVGVSLSVAFENP</sequence>
<name>A0A6J4CXH6_9HELI</name>
<keyword evidence="5" id="KW-1185">Reference proteome</keyword>
<reference evidence="2 5" key="2">
    <citation type="submission" date="2020-04" db="EMBL/GenBank/DDBJ databases">
        <title>Genomic analysis of gastric non-Helicobacter pylori Helicobacters isolated in Japan.</title>
        <authorList>
            <person name="Suzuki M."/>
            <person name="Rimbara E."/>
        </authorList>
    </citation>
    <scope>NUCLEOTIDE SEQUENCE [LARGE SCALE GENOMIC DNA]</scope>
    <source>
        <strain evidence="2 5">NHP19-0020</strain>
    </source>
</reference>
<dbReference type="Gene3D" id="3.30.1130.10">
    <property type="match status" value="1"/>
</dbReference>
<dbReference type="InterPro" id="IPR043133">
    <property type="entry name" value="GTP-CH-I_C/QueF"/>
</dbReference>
<dbReference type="Proteomes" id="UP000317935">
    <property type="component" value="Chromosome"/>
</dbReference>
<dbReference type="GeneID" id="56928239"/>
<dbReference type="EMBL" id="AP019774">
    <property type="protein sequence ID" value="BCD70239.1"/>
    <property type="molecule type" value="Genomic_DNA"/>
</dbReference>
<dbReference type="EMBL" id="AP023036">
    <property type="protein sequence ID" value="BCD45529.1"/>
    <property type="molecule type" value="Genomic_DNA"/>
</dbReference>
<evidence type="ECO:0000313" key="2">
    <source>
        <dbReference type="EMBL" id="BCD45529.1"/>
    </source>
</evidence>